<dbReference type="InterPro" id="IPR036291">
    <property type="entry name" value="NAD(P)-bd_dom_sf"/>
</dbReference>
<feature type="domain" description="NAD(P)-binding" evidence="1">
    <location>
        <begin position="7"/>
        <end position="126"/>
    </location>
</feature>
<evidence type="ECO:0000313" key="2">
    <source>
        <dbReference type="EMBL" id="WCO65442.1"/>
    </source>
</evidence>
<keyword evidence="3" id="KW-1185">Reference proteome</keyword>
<dbReference type="RefSeq" id="WP_272734967.1">
    <property type="nucleotide sequence ID" value="NZ_CP116942.1"/>
</dbReference>
<dbReference type="SUPFAM" id="SSF51735">
    <property type="entry name" value="NAD(P)-binding Rossmann-fold domains"/>
    <property type="match status" value="1"/>
</dbReference>
<dbReference type="Proteomes" id="UP001216390">
    <property type="component" value="Chromosome"/>
</dbReference>
<dbReference type="InterPro" id="IPR016040">
    <property type="entry name" value="NAD(P)-bd_dom"/>
</dbReference>
<reference evidence="2" key="1">
    <citation type="submission" date="2023-01" db="EMBL/GenBank/DDBJ databases">
        <title>The diversity of Class Acidimicrobiia in South China Sea sediment environments and the proposal of Iamia marina sp. nov., a novel species of the genus Iamia.</title>
        <authorList>
            <person name="He Y."/>
            <person name="Tian X."/>
        </authorList>
    </citation>
    <scope>NUCLEOTIDE SEQUENCE</scope>
    <source>
        <strain evidence="2">DSM 19957</strain>
    </source>
</reference>
<proteinExistence type="predicted"/>
<accession>A0AAE9Y3N0</accession>
<organism evidence="2 3">
    <name type="scientific">Iamia majanohamensis</name>
    <dbReference type="NCBI Taxonomy" id="467976"/>
    <lineage>
        <taxon>Bacteria</taxon>
        <taxon>Bacillati</taxon>
        <taxon>Actinomycetota</taxon>
        <taxon>Acidimicrobiia</taxon>
        <taxon>Acidimicrobiales</taxon>
        <taxon>Iamiaceae</taxon>
        <taxon>Iamia</taxon>
    </lineage>
</organism>
<dbReference type="EMBL" id="CP116942">
    <property type="protein sequence ID" value="WCO65442.1"/>
    <property type="molecule type" value="Genomic_DNA"/>
</dbReference>
<gene>
    <name evidence="2" type="ORF">PO878_13145</name>
</gene>
<sequence>MRILLTGATGAVGAELAPALVAAGHEVVAATRRPSAYAGPGSAVTFDLDGGDGALAAAVEGVDAAYYLVHGLDRRDVAAVDRTRAARFARAWGPERPVVYLGGLGPDDTGSPHLRSRHEVGAVLRDRCAAVELRASIVIGPRSLSFQLLKVLSCIAGTSPLPVAVPASSAALTQPIAQRDLTAALVAALDLAPGVYDVGGEEVLSFRALLERAAAAQGRTLRTAPVVPLGADWFGPLASVLAGVDPWATTSLFASMATETVVDDARRPPGPDGRATDLDTALALALAG</sequence>
<dbReference type="KEGG" id="ima:PO878_13145"/>
<dbReference type="AlphaFoldDB" id="A0AAE9Y3N0"/>
<name>A0AAE9Y3N0_9ACTN</name>
<evidence type="ECO:0000259" key="1">
    <source>
        <dbReference type="Pfam" id="PF13460"/>
    </source>
</evidence>
<evidence type="ECO:0000313" key="3">
    <source>
        <dbReference type="Proteomes" id="UP001216390"/>
    </source>
</evidence>
<dbReference type="Pfam" id="PF13460">
    <property type="entry name" value="NAD_binding_10"/>
    <property type="match status" value="1"/>
</dbReference>
<dbReference type="Gene3D" id="3.40.50.720">
    <property type="entry name" value="NAD(P)-binding Rossmann-like Domain"/>
    <property type="match status" value="1"/>
</dbReference>
<protein>
    <submittedName>
        <fullName evidence="2">NAD-dependent epimerase/dehydratase family protein</fullName>
    </submittedName>
</protein>